<evidence type="ECO:0000256" key="1">
    <source>
        <dbReference type="ARBA" id="ARBA00023015"/>
    </source>
</evidence>
<dbReference type="InterPro" id="IPR050109">
    <property type="entry name" value="HTH-type_TetR-like_transc_reg"/>
</dbReference>
<dbReference type="Proteomes" id="UP000216478">
    <property type="component" value="Unassembled WGS sequence"/>
</dbReference>
<dbReference type="RefSeq" id="WP_094538670.1">
    <property type="nucleotide sequence ID" value="NZ_JBHEER010000025.1"/>
</dbReference>
<organism evidence="6 7">
    <name type="scientific">Brucella grignonensis</name>
    <dbReference type="NCBI Taxonomy" id="94627"/>
    <lineage>
        <taxon>Bacteria</taxon>
        <taxon>Pseudomonadati</taxon>
        <taxon>Pseudomonadota</taxon>
        <taxon>Alphaproteobacteria</taxon>
        <taxon>Hyphomicrobiales</taxon>
        <taxon>Brucellaceae</taxon>
        <taxon>Brucella/Ochrobactrum group</taxon>
        <taxon>Brucella</taxon>
    </lineage>
</organism>
<dbReference type="PROSITE" id="PS01081">
    <property type="entry name" value="HTH_TETR_1"/>
    <property type="match status" value="1"/>
</dbReference>
<reference evidence="6 7" key="1">
    <citation type="submission" date="2017-07" db="EMBL/GenBank/DDBJ databases">
        <title>Phylogenetic study on the rhizospheric bacterium Ochrobactrum sp. A44.</title>
        <authorList>
            <person name="Krzyzanowska D.M."/>
            <person name="Ossowicki A."/>
            <person name="Rajewska M."/>
            <person name="Maciag T."/>
            <person name="Kaczynski Z."/>
            <person name="Czerwicka M."/>
            <person name="Jafra S."/>
        </authorList>
    </citation>
    <scope>NUCLEOTIDE SEQUENCE [LARGE SCALE GENOMIC DNA]</scope>
    <source>
        <strain evidence="6 7">OgA9a</strain>
    </source>
</reference>
<dbReference type="EMBL" id="NNRL01000036">
    <property type="protein sequence ID" value="OYR24894.1"/>
    <property type="molecule type" value="Genomic_DNA"/>
</dbReference>
<evidence type="ECO:0000256" key="4">
    <source>
        <dbReference type="PROSITE-ProRule" id="PRU00335"/>
    </source>
</evidence>
<protein>
    <submittedName>
        <fullName evidence="6">Bacterial regulatory, tetR family protein</fullName>
    </submittedName>
</protein>
<proteinExistence type="predicted"/>
<dbReference type="GO" id="GO:0003700">
    <property type="term" value="F:DNA-binding transcription factor activity"/>
    <property type="evidence" value="ECO:0007669"/>
    <property type="project" value="TreeGrafter"/>
</dbReference>
<dbReference type="InterPro" id="IPR009057">
    <property type="entry name" value="Homeodomain-like_sf"/>
</dbReference>
<evidence type="ECO:0000313" key="7">
    <source>
        <dbReference type="Proteomes" id="UP000216478"/>
    </source>
</evidence>
<dbReference type="Gene3D" id="1.10.357.10">
    <property type="entry name" value="Tetracycline Repressor, domain 2"/>
    <property type="match status" value="1"/>
</dbReference>
<dbReference type="OrthoDB" id="2356263at2"/>
<evidence type="ECO:0000313" key="6">
    <source>
        <dbReference type="EMBL" id="OYR24894.1"/>
    </source>
</evidence>
<comment type="caution">
    <text evidence="6">The sequence shown here is derived from an EMBL/GenBank/DDBJ whole genome shotgun (WGS) entry which is preliminary data.</text>
</comment>
<dbReference type="InterPro" id="IPR023772">
    <property type="entry name" value="DNA-bd_HTH_TetR-type_CS"/>
</dbReference>
<gene>
    <name evidence="6" type="ORF">CEV33_4633</name>
</gene>
<dbReference type="PANTHER" id="PTHR30055:SF234">
    <property type="entry name" value="HTH-TYPE TRANSCRIPTIONAL REGULATOR BETI"/>
    <property type="match status" value="1"/>
</dbReference>
<dbReference type="AlphaFoldDB" id="A0A256GCM3"/>
<keyword evidence="1" id="KW-0805">Transcription regulation</keyword>
<dbReference type="Pfam" id="PF00440">
    <property type="entry name" value="TetR_N"/>
    <property type="match status" value="1"/>
</dbReference>
<dbReference type="SUPFAM" id="SSF46689">
    <property type="entry name" value="Homeodomain-like"/>
    <property type="match status" value="1"/>
</dbReference>
<feature type="domain" description="HTH tetR-type" evidence="5">
    <location>
        <begin position="4"/>
        <end position="64"/>
    </location>
</feature>
<sequence>MHPHDTRTVIIETAAGLFADLGYSAVSMRDVASKVGVTPANLYHHFKGKDELIREALAHVFARKTAPLEALLEAAQYQDEKLEVFIRWFTHLLVRDRILFRLLVRELTDGDAERLEYLSKTVFERPFALVRSLASTRARNGEDDFLAAVSIIGVVLGQVQLGALVQHLPDGRSDHLDPDVITRHVFAALRECFKTTSIKDT</sequence>
<keyword evidence="3" id="KW-0804">Transcription</keyword>
<dbReference type="GO" id="GO:0000976">
    <property type="term" value="F:transcription cis-regulatory region binding"/>
    <property type="evidence" value="ECO:0007669"/>
    <property type="project" value="TreeGrafter"/>
</dbReference>
<dbReference type="PROSITE" id="PS50977">
    <property type="entry name" value="HTH_TETR_2"/>
    <property type="match status" value="1"/>
</dbReference>
<name>A0A256GCM3_9HYPH</name>
<evidence type="ECO:0000259" key="5">
    <source>
        <dbReference type="PROSITE" id="PS50977"/>
    </source>
</evidence>
<feature type="DNA-binding region" description="H-T-H motif" evidence="4">
    <location>
        <begin position="27"/>
        <end position="46"/>
    </location>
</feature>
<dbReference type="PANTHER" id="PTHR30055">
    <property type="entry name" value="HTH-TYPE TRANSCRIPTIONAL REGULATOR RUTR"/>
    <property type="match status" value="1"/>
</dbReference>
<keyword evidence="2 4" id="KW-0238">DNA-binding</keyword>
<dbReference type="InterPro" id="IPR001647">
    <property type="entry name" value="HTH_TetR"/>
</dbReference>
<accession>A0A256GCM3</accession>
<keyword evidence="7" id="KW-1185">Reference proteome</keyword>
<dbReference type="PRINTS" id="PR00455">
    <property type="entry name" value="HTHTETR"/>
</dbReference>
<evidence type="ECO:0000256" key="3">
    <source>
        <dbReference type="ARBA" id="ARBA00023163"/>
    </source>
</evidence>
<evidence type="ECO:0000256" key="2">
    <source>
        <dbReference type="ARBA" id="ARBA00023125"/>
    </source>
</evidence>